<reference evidence="3" key="3">
    <citation type="submission" date="2020-02" db="EMBL/GenBank/DDBJ databases">
        <authorList>
            <person name="Sarangi A.N."/>
            <person name="Ghosh S."/>
            <person name="Mukherjee M."/>
            <person name="Tripathy S."/>
        </authorList>
    </citation>
    <scope>NUCLEOTIDE SEQUENCE</scope>
    <source>
        <strain evidence="3">BDU141951</strain>
    </source>
</reference>
<name>A0A0C1UXT3_9CYAN</name>
<dbReference type="EMBL" id="JTHE02000002">
    <property type="protein sequence ID" value="NEV65967.1"/>
    <property type="molecule type" value="Genomic_DNA"/>
</dbReference>
<dbReference type="Pfam" id="PF13371">
    <property type="entry name" value="TPR_9"/>
    <property type="match status" value="1"/>
</dbReference>
<protein>
    <submittedName>
        <fullName evidence="3">Tetratricopeptide repeat protein</fullName>
    </submittedName>
</protein>
<accession>A0A0C1UXT3</accession>
<evidence type="ECO:0000256" key="1">
    <source>
        <dbReference type="ARBA" id="ARBA00007100"/>
    </source>
</evidence>
<proteinExistence type="inferred from homology"/>
<gene>
    <name evidence="3" type="ORF">QQ91_002430</name>
</gene>
<feature type="domain" description="Protein SirB1 N-terminal" evidence="2">
    <location>
        <begin position="42"/>
        <end position="193"/>
    </location>
</feature>
<dbReference type="Gene3D" id="1.25.40.10">
    <property type="entry name" value="Tetratricopeptide repeat domain"/>
    <property type="match status" value="1"/>
</dbReference>
<sequence length="276" mass="31727">MSSSLARDRFTTEVQRPDEVINLALAALYIAQEEYPEVDCRTYLQRLDQMADELRDRLPAEAYPLKIIRAINDYLFAAQGFVGNTQDYYNPQNSFLNHVLERRTGIPITLSLVYLELANRIDFPMAGVGMPGHFLVRPTLAEMAIFVDAFHQGEVMFEEDCRDRIKTMYGAEARMLPQHLEPIGKKPFLARILTNLKVIYLQRQDIARALAAIDRILLLLPNALMERRDRGLIYYREGKLSEAKTDLKYYLLNHPDAPDSFEIQQVLSQINTALSD</sequence>
<dbReference type="InterPro" id="IPR032698">
    <property type="entry name" value="SirB1_N"/>
</dbReference>
<dbReference type="PANTHER" id="PTHR31350:SF21">
    <property type="entry name" value="F-BOX ONLY PROTEIN 21"/>
    <property type="match status" value="1"/>
</dbReference>
<evidence type="ECO:0000259" key="2">
    <source>
        <dbReference type="Pfam" id="PF13369"/>
    </source>
</evidence>
<dbReference type="SUPFAM" id="SSF48452">
    <property type="entry name" value="TPR-like"/>
    <property type="match status" value="1"/>
</dbReference>
<organism evidence="3">
    <name type="scientific">Lyngbya confervoides BDU141951</name>
    <dbReference type="NCBI Taxonomy" id="1574623"/>
    <lineage>
        <taxon>Bacteria</taxon>
        <taxon>Bacillati</taxon>
        <taxon>Cyanobacteriota</taxon>
        <taxon>Cyanophyceae</taxon>
        <taxon>Oscillatoriophycideae</taxon>
        <taxon>Oscillatoriales</taxon>
        <taxon>Microcoleaceae</taxon>
        <taxon>Lyngbya</taxon>
    </lineage>
</organism>
<comment type="similarity">
    <text evidence="1">Belongs to the UPF0162 family.</text>
</comment>
<dbReference type="AlphaFoldDB" id="A0A0C1UXT3"/>
<reference evidence="3" key="1">
    <citation type="submission" date="2014-11" db="EMBL/GenBank/DDBJ databases">
        <authorList>
            <person name="Malar M.C."/>
            <person name="Sen D."/>
            <person name="Tripathy S."/>
        </authorList>
    </citation>
    <scope>NUCLEOTIDE SEQUENCE</scope>
    <source>
        <strain evidence="3">BDU141951</strain>
    </source>
</reference>
<comment type="caution">
    <text evidence="3">The sequence shown here is derived from an EMBL/GenBank/DDBJ whole genome shotgun (WGS) entry which is preliminary data.</text>
</comment>
<dbReference type="InterPro" id="IPR011990">
    <property type="entry name" value="TPR-like_helical_dom_sf"/>
</dbReference>
<dbReference type="PANTHER" id="PTHR31350">
    <property type="entry name" value="SI:DKEY-261L7.2"/>
    <property type="match status" value="1"/>
</dbReference>
<evidence type="ECO:0000313" key="3">
    <source>
        <dbReference type="EMBL" id="NEV65967.1"/>
    </source>
</evidence>
<reference evidence="3" key="2">
    <citation type="journal article" date="2015" name="Genome Announc.">
        <title>Draft Genome Sequence of Filamentous Marine Cyanobacterium Lyngbya confervoides Strain BDU141951.</title>
        <authorList>
            <person name="Chandrababunaidu M.M."/>
            <person name="Sen D."/>
            <person name="Tripathy S."/>
        </authorList>
    </citation>
    <scope>NUCLEOTIDE SEQUENCE</scope>
    <source>
        <strain evidence="3">BDU141951</strain>
    </source>
</reference>
<dbReference type="Pfam" id="PF13369">
    <property type="entry name" value="Transglut_core2"/>
    <property type="match status" value="1"/>
</dbReference>